<dbReference type="CDD" id="cd04476">
    <property type="entry name" value="RPA1_DBD_C"/>
    <property type="match status" value="1"/>
</dbReference>
<dbReference type="InterPro" id="IPR047192">
    <property type="entry name" value="Euk_RPA1_DBD_C"/>
</dbReference>
<dbReference type="Gene3D" id="2.40.50.140">
    <property type="entry name" value="Nucleic acid-binding proteins"/>
    <property type="match status" value="3"/>
</dbReference>
<comment type="similarity">
    <text evidence="1">Belongs to the replication factor A protein 1 family.</text>
</comment>
<dbReference type="Pfam" id="PF08646">
    <property type="entry name" value="Rep_fac-A_C"/>
    <property type="match status" value="1"/>
</dbReference>
<name>A0ABC8JID3_ERUVS</name>
<keyword evidence="3" id="KW-0863">Zinc-finger</keyword>
<feature type="region of interest" description="Disordered" evidence="6">
    <location>
        <begin position="372"/>
        <end position="442"/>
    </location>
</feature>
<evidence type="ECO:0000259" key="7">
    <source>
        <dbReference type="Pfam" id="PF08646"/>
    </source>
</evidence>
<feature type="compositionally biased region" description="Low complexity" evidence="6">
    <location>
        <begin position="385"/>
        <end position="396"/>
    </location>
</feature>
<dbReference type="Proteomes" id="UP001642260">
    <property type="component" value="Unassembled WGS sequence"/>
</dbReference>
<dbReference type="SUPFAM" id="SSF50249">
    <property type="entry name" value="Nucleic acid-binding proteins"/>
    <property type="match status" value="1"/>
</dbReference>
<evidence type="ECO:0000256" key="6">
    <source>
        <dbReference type="SAM" id="MobiDB-lite"/>
    </source>
</evidence>
<keyword evidence="9" id="KW-1185">Reference proteome</keyword>
<evidence type="ECO:0000256" key="3">
    <source>
        <dbReference type="ARBA" id="ARBA00022771"/>
    </source>
</evidence>
<sequence>MMQATIAAARQRRFREFLKEGSVYSLSGFDVARSNTKYRVSDAAFSIRFNDGTLLAKIESTDRTIPTEIFRFRPYNTILGLGNRGEDLPDVLGELTAIKSTITDGIPGAQRVMLTLRIESEFNVCVSMFDAQALALHRRLESFGREPRVVLVTGINPKIVSGNLYLNGTSATHFYFDSETAAGKALYDSLPGGVSSQSGSPSKVLHSQKIEPLTVAELNQFVIPAEPQIIEFLCTAKVTEIQKDEGWCYIGCSKCSKKLIREETSFTCVHCNESNPVAELRYRVILCVSDASDTAFFLGFDTEIAKLTLIRASESAQIVGIGINAEVDTELPQSLAGIVGNTYTFQMKLKDYNFTPNHKTFTISRIFPAQDLSPKPTFDEGEHVSQPSAPQPRQSSTTDTSAEPTNVGGEEITGVGLPTGGLPASKDGSILAEKALKRPRVE</sequence>
<dbReference type="InterPro" id="IPR013955">
    <property type="entry name" value="Rep_factor-A_C"/>
</dbReference>
<comment type="caution">
    <text evidence="8">The sequence shown here is derived from an EMBL/GenBank/DDBJ whole genome shotgun (WGS) entry which is preliminary data.</text>
</comment>
<organism evidence="8 9">
    <name type="scientific">Eruca vesicaria subsp. sativa</name>
    <name type="common">Garden rocket</name>
    <name type="synonym">Eruca sativa</name>
    <dbReference type="NCBI Taxonomy" id="29727"/>
    <lineage>
        <taxon>Eukaryota</taxon>
        <taxon>Viridiplantae</taxon>
        <taxon>Streptophyta</taxon>
        <taxon>Embryophyta</taxon>
        <taxon>Tracheophyta</taxon>
        <taxon>Spermatophyta</taxon>
        <taxon>Magnoliopsida</taxon>
        <taxon>eudicotyledons</taxon>
        <taxon>Gunneridae</taxon>
        <taxon>Pentapetalae</taxon>
        <taxon>rosids</taxon>
        <taxon>malvids</taxon>
        <taxon>Brassicales</taxon>
        <taxon>Brassicaceae</taxon>
        <taxon>Brassiceae</taxon>
        <taxon>Eruca</taxon>
    </lineage>
</organism>
<keyword evidence="5" id="KW-0238">DNA-binding</keyword>
<dbReference type="InterPro" id="IPR012340">
    <property type="entry name" value="NA-bd_OB-fold"/>
</dbReference>
<protein>
    <recommendedName>
        <fullName evidence="7">Replication factor A C-terminal domain-containing protein</fullName>
    </recommendedName>
</protein>
<evidence type="ECO:0000256" key="1">
    <source>
        <dbReference type="ARBA" id="ARBA00005690"/>
    </source>
</evidence>
<evidence type="ECO:0000256" key="4">
    <source>
        <dbReference type="ARBA" id="ARBA00022833"/>
    </source>
</evidence>
<keyword evidence="2" id="KW-0479">Metal-binding</keyword>
<evidence type="ECO:0000313" key="8">
    <source>
        <dbReference type="EMBL" id="CAH8327168.1"/>
    </source>
</evidence>
<dbReference type="AlphaFoldDB" id="A0ABC8JID3"/>
<accession>A0ABC8JID3</accession>
<feature type="domain" description="Replication factor A C-terminal" evidence="7">
    <location>
        <begin position="233"/>
        <end position="359"/>
    </location>
</feature>
<proteinExistence type="inferred from homology"/>
<keyword evidence="4" id="KW-0862">Zinc</keyword>
<dbReference type="EMBL" id="CAKOAT010107376">
    <property type="protein sequence ID" value="CAH8327168.1"/>
    <property type="molecule type" value="Genomic_DNA"/>
</dbReference>
<reference evidence="8 9" key="1">
    <citation type="submission" date="2022-03" db="EMBL/GenBank/DDBJ databases">
        <authorList>
            <person name="Macdonald S."/>
            <person name="Ahmed S."/>
            <person name="Newling K."/>
        </authorList>
    </citation>
    <scope>NUCLEOTIDE SEQUENCE [LARGE SCALE GENOMIC DNA]</scope>
</reference>
<evidence type="ECO:0000256" key="5">
    <source>
        <dbReference type="ARBA" id="ARBA00023125"/>
    </source>
</evidence>
<dbReference type="PANTHER" id="PTHR47165">
    <property type="entry name" value="OS03G0429900 PROTEIN"/>
    <property type="match status" value="1"/>
</dbReference>
<dbReference type="GO" id="GO:0008270">
    <property type="term" value="F:zinc ion binding"/>
    <property type="evidence" value="ECO:0007669"/>
    <property type="project" value="UniProtKB-KW"/>
</dbReference>
<gene>
    <name evidence="8" type="ORF">ERUC_LOCUS10982</name>
</gene>
<dbReference type="PANTHER" id="PTHR47165:SF4">
    <property type="entry name" value="OS03G0429900 PROTEIN"/>
    <property type="match status" value="1"/>
</dbReference>
<evidence type="ECO:0000313" key="9">
    <source>
        <dbReference type="Proteomes" id="UP001642260"/>
    </source>
</evidence>
<evidence type="ECO:0000256" key="2">
    <source>
        <dbReference type="ARBA" id="ARBA00022723"/>
    </source>
</evidence>
<dbReference type="GO" id="GO:0003677">
    <property type="term" value="F:DNA binding"/>
    <property type="evidence" value="ECO:0007669"/>
    <property type="project" value="UniProtKB-KW"/>
</dbReference>